<reference evidence="1" key="1">
    <citation type="submission" date="2023-03" db="EMBL/GenBank/DDBJ databases">
        <authorList>
            <person name="Shen W."/>
            <person name="Cai J."/>
        </authorList>
    </citation>
    <scope>NUCLEOTIDE SEQUENCE</scope>
    <source>
        <strain evidence="1">B1010-2</strain>
    </source>
</reference>
<evidence type="ECO:0000313" key="2">
    <source>
        <dbReference type="Proteomes" id="UP001260956"/>
    </source>
</evidence>
<comment type="caution">
    <text evidence="1">The sequence shown here is derived from an EMBL/GenBank/DDBJ whole genome shotgun (WGS) entry which is preliminary data.</text>
</comment>
<dbReference type="Proteomes" id="UP001260956">
    <property type="component" value="Unassembled WGS sequence"/>
</dbReference>
<dbReference type="EMBL" id="JARPTX010000020">
    <property type="protein sequence ID" value="MDT2369982.1"/>
    <property type="molecule type" value="Genomic_DNA"/>
</dbReference>
<evidence type="ECO:0000313" key="1">
    <source>
        <dbReference type="EMBL" id="MDT2369982.1"/>
    </source>
</evidence>
<organism evidence="1 2">
    <name type="scientific">Enterococcus faecium</name>
    <name type="common">Streptococcus faecium</name>
    <dbReference type="NCBI Taxonomy" id="1352"/>
    <lineage>
        <taxon>Bacteria</taxon>
        <taxon>Bacillati</taxon>
        <taxon>Bacillota</taxon>
        <taxon>Bacilli</taxon>
        <taxon>Lactobacillales</taxon>
        <taxon>Enterococcaceae</taxon>
        <taxon>Enterococcus</taxon>
    </lineage>
</organism>
<name>A0AAW8RIH6_ENTFC</name>
<dbReference type="RefSeq" id="WP_071244211.1">
    <property type="nucleotide sequence ID" value="NZ_AP026772.1"/>
</dbReference>
<accession>A0AAW8RIH6</accession>
<sequence>MILAITLFHRDMNLYNERLISTEFEFGTDEIGEEVSNFITDKYVHVKSGDFLLAKFIPSGKIAYFGVISSQEDKKINCKGLLSLADSEIPTVKISGANYEEHIRRLIEYYLLNDPTKQLKNILEVKTESVTSHSYQAVDTNKRRLNAYIINGFKKYNVKWYVKEIKGKKIYTGIRAVDDSIYIKDNSSEFNDWDVFVQSPGPGNENKLLIVDKAMKDIENPLVLSTWYLDDENNLTQDSTNKNIALPTVNLVNIYDQTQEDRPSYEEVAKSELKGNAYSHEIKVNVVLNARNINVENIETGMLATIVYKEQTYKSVLTAWRISSSKKNIELTFGNVRSRFMDYFEDNGG</sequence>
<gene>
    <name evidence="1" type="ORF">P6Z85_07390</name>
</gene>
<protein>
    <recommendedName>
        <fullName evidence="3">Phage tail protein</fullName>
    </recommendedName>
</protein>
<proteinExistence type="predicted"/>
<dbReference type="AlphaFoldDB" id="A0AAW8RIH6"/>
<evidence type="ECO:0008006" key="3">
    <source>
        <dbReference type="Google" id="ProtNLM"/>
    </source>
</evidence>